<dbReference type="PANTHER" id="PTHR12786:SF1">
    <property type="entry name" value="SPLICING REGULATOR SDE2"/>
    <property type="match status" value="1"/>
</dbReference>
<dbReference type="SMART" id="SM00213">
    <property type="entry name" value="UBQ"/>
    <property type="match status" value="1"/>
</dbReference>
<dbReference type="GO" id="GO:0006397">
    <property type="term" value="P:mRNA processing"/>
    <property type="evidence" value="ECO:0007669"/>
    <property type="project" value="UniProtKB-KW"/>
</dbReference>
<keyword evidence="3" id="KW-0508">mRNA splicing</keyword>
<dbReference type="PANTHER" id="PTHR12786">
    <property type="entry name" value="SPLICING FACTOR SF3A-RELATED"/>
    <property type="match status" value="1"/>
</dbReference>
<dbReference type="GO" id="GO:0008380">
    <property type="term" value="P:RNA splicing"/>
    <property type="evidence" value="ECO:0007669"/>
    <property type="project" value="UniProtKB-KW"/>
</dbReference>
<dbReference type="GO" id="GO:0005634">
    <property type="term" value="C:nucleus"/>
    <property type="evidence" value="ECO:0007669"/>
    <property type="project" value="UniProtKB-SubCell"/>
</dbReference>
<organism evidence="6 7">
    <name type="scientific">Eruca vesicaria subsp. sativa</name>
    <name type="common">Garden rocket</name>
    <name type="synonym">Eruca sativa</name>
    <dbReference type="NCBI Taxonomy" id="29727"/>
    <lineage>
        <taxon>Eukaryota</taxon>
        <taxon>Viridiplantae</taxon>
        <taxon>Streptophyta</taxon>
        <taxon>Embryophyta</taxon>
        <taxon>Tracheophyta</taxon>
        <taxon>Spermatophyta</taxon>
        <taxon>Magnoliopsida</taxon>
        <taxon>eudicotyledons</taxon>
        <taxon>Gunneridae</taxon>
        <taxon>Pentapetalae</taxon>
        <taxon>rosids</taxon>
        <taxon>malvids</taxon>
        <taxon>Brassicales</taxon>
        <taxon>Brassicaceae</taxon>
        <taxon>Brassiceae</taxon>
        <taxon>Eruca</taxon>
    </lineage>
</organism>
<reference evidence="6 7" key="1">
    <citation type="submission" date="2022-03" db="EMBL/GenBank/DDBJ databases">
        <authorList>
            <person name="Macdonald S."/>
            <person name="Ahmed S."/>
            <person name="Newling K."/>
        </authorList>
    </citation>
    <scope>NUCLEOTIDE SEQUENCE [LARGE SCALE GENOMIC DNA]</scope>
</reference>
<feature type="domain" description="Ubiquitin-like" evidence="5">
    <location>
        <begin position="9"/>
        <end position="67"/>
    </location>
</feature>
<gene>
    <name evidence="6" type="ORF">ERUC_LOCUS13461</name>
</gene>
<evidence type="ECO:0000256" key="2">
    <source>
        <dbReference type="ARBA" id="ARBA00022664"/>
    </source>
</evidence>
<dbReference type="AlphaFoldDB" id="A0ABC8JNT7"/>
<sequence>MADQSPKPLQFFVKLLNGKSVTLTFPSPSAYGDQIKQRIFNHTQIPTHLQRLIHGGYQISDGSTVSQSDSTVMNLKYYVMVMERLKTELQSRGLKCGGRLQERAARLFLLKSTPLDMLQKKLLAKK</sequence>
<evidence type="ECO:0000256" key="1">
    <source>
        <dbReference type="ARBA" id="ARBA00004123"/>
    </source>
</evidence>
<dbReference type="Gene3D" id="3.10.20.90">
    <property type="entry name" value="Phosphatidylinositol 3-kinase Catalytic Subunit, Chain A, domain 1"/>
    <property type="match status" value="1"/>
</dbReference>
<keyword evidence="7" id="KW-1185">Reference proteome</keyword>
<dbReference type="Pfam" id="PF13297">
    <property type="entry name" value="SDE2_2C"/>
    <property type="match status" value="1"/>
</dbReference>
<dbReference type="InterPro" id="IPR029071">
    <property type="entry name" value="Ubiquitin-like_domsf"/>
</dbReference>
<dbReference type="EMBL" id="CAKOAT010127376">
    <property type="protein sequence ID" value="CAH8335098.1"/>
    <property type="molecule type" value="Genomic_DNA"/>
</dbReference>
<evidence type="ECO:0000313" key="6">
    <source>
        <dbReference type="EMBL" id="CAH8335098.1"/>
    </source>
</evidence>
<evidence type="ECO:0000256" key="4">
    <source>
        <dbReference type="ARBA" id="ARBA00023242"/>
    </source>
</evidence>
<dbReference type="Proteomes" id="UP001642260">
    <property type="component" value="Unassembled WGS sequence"/>
</dbReference>
<evidence type="ECO:0000313" key="7">
    <source>
        <dbReference type="Proteomes" id="UP001642260"/>
    </source>
</evidence>
<comment type="caution">
    <text evidence="6">The sequence shown here is derived from an EMBL/GenBank/DDBJ whole genome shotgun (WGS) entry which is preliminary data.</text>
</comment>
<dbReference type="InterPro" id="IPR051421">
    <property type="entry name" value="RNA_Proc_DNA_Dmg_Regulator"/>
</dbReference>
<dbReference type="Pfam" id="PF00240">
    <property type="entry name" value="ubiquitin"/>
    <property type="match status" value="1"/>
</dbReference>
<proteinExistence type="predicted"/>
<protein>
    <recommendedName>
        <fullName evidence="5">Ubiquitin-like domain-containing protein</fullName>
    </recommendedName>
</protein>
<name>A0ABC8JNT7_ERUVS</name>
<dbReference type="CDD" id="cd17039">
    <property type="entry name" value="Ubl_ubiquitin_like"/>
    <property type="match status" value="1"/>
</dbReference>
<keyword evidence="2" id="KW-0507">mRNA processing</keyword>
<dbReference type="PROSITE" id="PS50053">
    <property type="entry name" value="UBIQUITIN_2"/>
    <property type="match status" value="1"/>
</dbReference>
<evidence type="ECO:0000259" key="5">
    <source>
        <dbReference type="PROSITE" id="PS50053"/>
    </source>
</evidence>
<accession>A0ABC8JNT7</accession>
<comment type="subcellular location">
    <subcellularLocation>
        <location evidence="1">Nucleus</location>
    </subcellularLocation>
</comment>
<dbReference type="SUPFAM" id="SSF54236">
    <property type="entry name" value="Ubiquitin-like"/>
    <property type="match status" value="1"/>
</dbReference>
<keyword evidence="4" id="KW-0539">Nucleus</keyword>
<evidence type="ECO:0000256" key="3">
    <source>
        <dbReference type="ARBA" id="ARBA00023187"/>
    </source>
</evidence>
<dbReference type="InterPro" id="IPR025086">
    <property type="entry name" value="SDE2/SF3A3_SAP"/>
</dbReference>
<dbReference type="InterPro" id="IPR000626">
    <property type="entry name" value="Ubiquitin-like_dom"/>
</dbReference>